<dbReference type="AlphaFoldDB" id="A0A1I5NEL8"/>
<dbReference type="InterPro" id="IPR051448">
    <property type="entry name" value="CdaR-like_regulators"/>
</dbReference>
<dbReference type="InterPro" id="IPR025736">
    <property type="entry name" value="PucR_C-HTH_dom"/>
</dbReference>
<dbReference type="PANTHER" id="PTHR33744">
    <property type="entry name" value="CARBOHYDRATE DIACID REGULATOR"/>
    <property type="match status" value="1"/>
</dbReference>
<dbReference type="EMBL" id="FOVH01000012">
    <property type="protein sequence ID" value="SFP20248.1"/>
    <property type="molecule type" value="Genomic_DNA"/>
</dbReference>
<protein>
    <submittedName>
        <fullName evidence="3">DNA-binding transcriptional regulator, PucR family</fullName>
    </submittedName>
</protein>
<dbReference type="Pfam" id="PF13556">
    <property type="entry name" value="HTH_30"/>
    <property type="match status" value="1"/>
</dbReference>
<dbReference type="InterPro" id="IPR042070">
    <property type="entry name" value="PucR_C-HTH_sf"/>
</dbReference>
<dbReference type="OrthoDB" id="3663486at2"/>
<keyword evidence="4" id="KW-1185">Reference proteome</keyword>
<name>A0A1I5NEL8_9ACTN</name>
<keyword evidence="3" id="KW-0238">DNA-binding</keyword>
<evidence type="ECO:0000259" key="2">
    <source>
        <dbReference type="Pfam" id="PF14361"/>
    </source>
</evidence>
<evidence type="ECO:0000313" key="4">
    <source>
        <dbReference type="Proteomes" id="UP000183413"/>
    </source>
</evidence>
<gene>
    <name evidence="3" type="ORF">SAMN04489713_112125</name>
</gene>
<accession>A0A1I5NEL8</accession>
<evidence type="ECO:0000313" key="3">
    <source>
        <dbReference type="EMBL" id="SFP20248.1"/>
    </source>
</evidence>
<dbReference type="PANTHER" id="PTHR33744:SF1">
    <property type="entry name" value="DNA-BINDING TRANSCRIPTIONAL ACTIVATOR ADER"/>
    <property type="match status" value="1"/>
</dbReference>
<dbReference type="Gene3D" id="1.10.10.2840">
    <property type="entry name" value="PucR C-terminal helix-turn-helix domain"/>
    <property type="match status" value="1"/>
</dbReference>
<dbReference type="STRING" id="1993.SAMN04489713_112125"/>
<feature type="domain" description="PucR C-terminal helix-turn-helix" evidence="1">
    <location>
        <begin position="359"/>
        <end position="404"/>
    </location>
</feature>
<sequence>MAVLSQSFDPDLRPEWVGRAARAWDIGPVIQAIVDADVEAAFPDRREDASFVAMLEKSITANLGQFRRFLIGEITLDDMKLESPIEFASMQAQLGISHSALQHSYRTGARVTWAMWAEHLAEAADDEPVPSSESAAGLRWSTAMFLAWYDHVVTSVDAGYTEREYMLRRSGFQFRVDTVRQILAGDLPAPPRDLYPALRYDLSAEHLTIQLTEASDISTQEITKRLRIASGAADSLEVRLTPSDVVVWLSRPHPWRPEHGDRVVEALIAAGTTASVGTPAVGVEGFRSGYDDVTRVAAVRQLWTDAPPVLRYEDVRLEAMLTSNIVEVARFVREELGPLAAGTASARTLCETMLASFTFGTHVATAEHLGLHEHTVRNRLQRAEALLGRPLASRRVELQAALRLRRLVRT</sequence>
<evidence type="ECO:0000259" key="1">
    <source>
        <dbReference type="Pfam" id="PF13556"/>
    </source>
</evidence>
<dbReference type="Pfam" id="PF14361">
    <property type="entry name" value="RsbRD_N"/>
    <property type="match status" value="1"/>
</dbReference>
<organism evidence="3 4">
    <name type="scientific">Actinomadura madurae</name>
    <dbReference type="NCBI Taxonomy" id="1993"/>
    <lineage>
        <taxon>Bacteria</taxon>
        <taxon>Bacillati</taxon>
        <taxon>Actinomycetota</taxon>
        <taxon>Actinomycetes</taxon>
        <taxon>Streptosporangiales</taxon>
        <taxon>Thermomonosporaceae</taxon>
        <taxon>Actinomadura</taxon>
    </lineage>
</organism>
<feature type="domain" description="RsbT co-antagonist protein RsbRD N-terminal" evidence="2">
    <location>
        <begin position="37"/>
        <end position="163"/>
    </location>
</feature>
<dbReference type="Proteomes" id="UP000183413">
    <property type="component" value="Unassembled WGS sequence"/>
</dbReference>
<dbReference type="GO" id="GO:0003677">
    <property type="term" value="F:DNA binding"/>
    <property type="evidence" value="ECO:0007669"/>
    <property type="project" value="UniProtKB-KW"/>
</dbReference>
<proteinExistence type="predicted"/>
<dbReference type="eggNOG" id="COG2508">
    <property type="taxonomic scope" value="Bacteria"/>
</dbReference>
<reference evidence="3 4" key="1">
    <citation type="submission" date="2016-10" db="EMBL/GenBank/DDBJ databases">
        <authorList>
            <person name="de Groot N.N."/>
        </authorList>
    </citation>
    <scope>NUCLEOTIDE SEQUENCE [LARGE SCALE GENOMIC DNA]</scope>
    <source>
        <strain evidence="3 4">DSM 43067</strain>
    </source>
</reference>
<dbReference type="InParanoid" id="A0A1I5NEL8"/>
<dbReference type="InterPro" id="IPR025751">
    <property type="entry name" value="RsbRD_N_dom"/>
</dbReference>
<dbReference type="RefSeq" id="WP_111830034.1">
    <property type="nucleotide sequence ID" value="NZ_FOVH01000012.1"/>
</dbReference>